<feature type="compositionally biased region" description="Basic and acidic residues" evidence="7">
    <location>
        <begin position="731"/>
        <end position="742"/>
    </location>
</feature>
<sequence length="848" mass="90317">MTHFHNTRPNGARRQLTPQITVQSSTHQVSTSSSTPMPSQLPTKSQDSPTLSTLSPPPQVNPSANFPSSSFSSSFPSSVPTISRQSPPSASAIASSSTSVVPSSAQTTLFYSQPTPRGKKGQRGADKARSSPSQAPPSLLTPQTLFHPPPLRPGVVGAPGWRSGQPRPAIAGGRKGGGGFVRGNFRFVVRTTARLSSSTPTALSSTELPLSAHPAPDWSRCEKDPDAPVPWTSVVEVIIPSPAQHPLRCPVCLDAPRAAHAGPCGHAYCLGCVLRYLKFTSAPQRRCAVCFDPLTRADLRPAHPVPQGTVDTPLSPSSLGAAVGIVDLLLVGRPAGSTHAGPANSIAAGTYPPVANGNPFARISAAGRGYEWAMWSRHMEESERGREESIEEGERVGWDEARRWCAARMAEVVAAGGAMTGDGNGEGGAAAIDEVKKLESPEDNGTVRNTGSSKGTSTGAGDGPTFYFYQHPTGAHLYLHPLTVKHLRAEHGDYSAFPPTLNRVPVLAIEEATVTRELRRRNPYLAHLPLGCDVAFLELDPSAVVKGEVVERFAGESALRAARREERREQEAKEDAWRENEERRVRDRQRREWEVATGRVGARREAEAKAAREAGRGSGSGEEGAGATAYEDFDSDDEGGAPKWREDEFVDLVGSSPPGQLAYTPPKPESTFASAARGPVTRQSPAGSWANRAGGAGVRNERRDTGIGRADMTTSGPKKVAGWSRGTPGGRQRERASSRKQGDPWASDESDDPYDEQRYLYRREQDQGAIFSFSPAQDSLVAEPFDDDLDDLVALQLEFEDAAAGVGEGAGGKAGWKGGNGGGKGLGVMKKRGKKVLLVSNGGRRARE</sequence>
<evidence type="ECO:0000256" key="6">
    <source>
        <dbReference type="PROSITE-ProRule" id="PRU00175"/>
    </source>
</evidence>
<dbReference type="GO" id="GO:0008270">
    <property type="term" value="F:zinc ion binding"/>
    <property type="evidence" value="ECO:0007669"/>
    <property type="project" value="UniProtKB-KW"/>
</dbReference>
<dbReference type="PANTHER" id="PTHR12983:SF9">
    <property type="entry name" value="E3 UBIQUITIN-PROTEIN LIGASE RNF10"/>
    <property type="match status" value="1"/>
</dbReference>
<name>A0A139ANC8_GONPJ</name>
<dbReference type="SMART" id="SM00184">
    <property type="entry name" value="RING"/>
    <property type="match status" value="1"/>
</dbReference>
<feature type="compositionally biased region" description="Gly residues" evidence="7">
    <location>
        <begin position="806"/>
        <end position="826"/>
    </location>
</feature>
<dbReference type="InterPro" id="IPR039739">
    <property type="entry name" value="MAG2/RNF10"/>
</dbReference>
<evidence type="ECO:0000256" key="4">
    <source>
        <dbReference type="ARBA" id="ARBA00022771"/>
    </source>
</evidence>
<dbReference type="InterPro" id="IPR018957">
    <property type="entry name" value="Znf_C3HC4_RING-type"/>
</dbReference>
<feature type="compositionally biased region" description="Basic and acidic residues" evidence="7">
    <location>
        <begin position="602"/>
        <end position="615"/>
    </location>
</feature>
<keyword evidence="2" id="KW-0963">Cytoplasm</keyword>
<dbReference type="InterPro" id="IPR001841">
    <property type="entry name" value="Znf_RING"/>
</dbReference>
<dbReference type="InterPro" id="IPR013083">
    <property type="entry name" value="Znf_RING/FYVE/PHD"/>
</dbReference>
<accession>A0A139ANC8</accession>
<feature type="domain" description="RING-type" evidence="8">
    <location>
        <begin position="249"/>
        <end position="290"/>
    </location>
</feature>
<dbReference type="PANTHER" id="PTHR12983">
    <property type="entry name" value="RING FINGER 10 FAMILY MEMBER"/>
    <property type="match status" value="1"/>
</dbReference>
<dbReference type="InterPro" id="IPR017907">
    <property type="entry name" value="Znf_RING_CS"/>
</dbReference>
<dbReference type="EMBL" id="KQ965743">
    <property type="protein sequence ID" value="KXS18247.1"/>
    <property type="molecule type" value="Genomic_DNA"/>
</dbReference>
<protein>
    <recommendedName>
        <fullName evidence="8">RING-type domain-containing protein</fullName>
    </recommendedName>
</protein>
<dbReference type="PROSITE" id="PS00518">
    <property type="entry name" value="ZF_RING_1"/>
    <property type="match status" value="1"/>
</dbReference>
<feature type="region of interest" description="Disordered" evidence="7">
    <location>
        <begin position="437"/>
        <end position="463"/>
    </location>
</feature>
<feature type="region of interest" description="Disordered" evidence="7">
    <location>
        <begin position="806"/>
        <end position="828"/>
    </location>
</feature>
<evidence type="ECO:0000259" key="8">
    <source>
        <dbReference type="PROSITE" id="PS50089"/>
    </source>
</evidence>
<evidence type="ECO:0000256" key="1">
    <source>
        <dbReference type="ARBA" id="ARBA00004496"/>
    </source>
</evidence>
<dbReference type="SUPFAM" id="SSF57850">
    <property type="entry name" value="RING/U-box"/>
    <property type="match status" value="1"/>
</dbReference>
<dbReference type="AlphaFoldDB" id="A0A139ANC8"/>
<feature type="region of interest" description="Disordered" evidence="7">
    <location>
        <begin position="1"/>
        <end position="177"/>
    </location>
</feature>
<organism evidence="9 10">
    <name type="scientific">Gonapodya prolifera (strain JEL478)</name>
    <name type="common">Monoblepharis prolifera</name>
    <dbReference type="NCBI Taxonomy" id="1344416"/>
    <lineage>
        <taxon>Eukaryota</taxon>
        <taxon>Fungi</taxon>
        <taxon>Fungi incertae sedis</taxon>
        <taxon>Chytridiomycota</taxon>
        <taxon>Chytridiomycota incertae sedis</taxon>
        <taxon>Monoblepharidomycetes</taxon>
        <taxon>Monoblepharidales</taxon>
        <taxon>Gonapodyaceae</taxon>
        <taxon>Gonapodya</taxon>
    </lineage>
</organism>
<feature type="compositionally biased region" description="Low complexity" evidence="7">
    <location>
        <begin position="199"/>
        <end position="211"/>
    </location>
</feature>
<feature type="compositionally biased region" description="Basic and acidic residues" evidence="7">
    <location>
        <begin position="562"/>
        <end position="594"/>
    </location>
</feature>
<evidence type="ECO:0000256" key="5">
    <source>
        <dbReference type="ARBA" id="ARBA00022833"/>
    </source>
</evidence>
<keyword evidence="5" id="KW-0862">Zinc</keyword>
<keyword evidence="3" id="KW-0479">Metal-binding</keyword>
<evidence type="ECO:0000256" key="2">
    <source>
        <dbReference type="ARBA" id="ARBA00022490"/>
    </source>
</evidence>
<gene>
    <name evidence="9" type="ORF">M427DRAFT_225358</name>
</gene>
<feature type="compositionally biased region" description="Polar residues" evidence="7">
    <location>
        <begin position="36"/>
        <end position="47"/>
    </location>
</feature>
<evidence type="ECO:0000256" key="3">
    <source>
        <dbReference type="ARBA" id="ARBA00022723"/>
    </source>
</evidence>
<feature type="compositionally biased region" description="Low complexity" evidence="7">
    <location>
        <begin position="61"/>
        <end position="108"/>
    </location>
</feature>
<evidence type="ECO:0000313" key="9">
    <source>
        <dbReference type="EMBL" id="KXS18247.1"/>
    </source>
</evidence>
<dbReference type="PROSITE" id="PS50089">
    <property type="entry name" value="ZF_RING_2"/>
    <property type="match status" value="1"/>
</dbReference>
<keyword evidence="4 6" id="KW-0863">Zinc-finger</keyword>
<dbReference type="GO" id="GO:0045944">
    <property type="term" value="P:positive regulation of transcription by RNA polymerase II"/>
    <property type="evidence" value="ECO:0007669"/>
    <property type="project" value="TreeGrafter"/>
</dbReference>
<dbReference type="Gene3D" id="3.30.40.10">
    <property type="entry name" value="Zinc/RING finger domain, C3HC4 (zinc finger)"/>
    <property type="match status" value="1"/>
</dbReference>
<comment type="subcellular location">
    <subcellularLocation>
        <location evidence="1">Cytoplasm</location>
    </subcellularLocation>
</comment>
<feature type="region of interest" description="Disordered" evidence="7">
    <location>
        <begin position="199"/>
        <end position="223"/>
    </location>
</feature>
<feature type="compositionally biased region" description="Low complexity" evidence="7">
    <location>
        <begin position="450"/>
        <end position="459"/>
    </location>
</feature>
<dbReference type="OrthoDB" id="302966at2759"/>
<keyword evidence="10" id="KW-1185">Reference proteome</keyword>
<feature type="region of interest" description="Disordered" evidence="7">
    <location>
        <begin position="558"/>
        <end position="759"/>
    </location>
</feature>
<evidence type="ECO:0000313" key="10">
    <source>
        <dbReference type="Proteomes" id="UP000070544"/>
    </source>
</evidence>
<reference evidence="9 10" key="1">
    <citation type="journal article" date="2015" name="Genome Biol. Evol.">
        <title>Phylogenomic analyses indicate that early fungi evolved digesting cell walls of algal ancestors of land plants.</title>
        <authorList>
            <person name="Chang Y."/>
            <person name="Wang S."/>
            <person name="Sekimoto S."/>
            <person name="Aerts A.L."/>
            <person name="Choi C."/>
            <person name="Clum A."/>
            <person name="LaButti K.M."/>
            <person name="Lindquist E.A."/>
            <person name="Yee Ngan C."/>
            <person name="Ohm R.A."/>
            <person name="Salamov A.A."/>
            <person name="Grigoriev I.V."/>
            <person name="Spatafora J.W."/>
            <person name="Berbee M.L."/>
        </authorList>
    </citation>
    <scope>NUCLEOTIDE SEQUENCE [LARGE SCALE GENOMIC DNA]</scope>
    <source>
        <strain evidence="9 10">JEL478</strain>
    </source>
</reference>
<feature type="compositionally biased region" description="Low complexity" evidence="7">
    <location>
        <begin position="21"/>
        <end position="35"/>
    </location>
</feature>
<dbReference type="Pfam" id="PF00097">
    <property type="entry name" value="zf-C3HC4"/>
    <property type="match status" value="1"/>
</dbReference>
<dbReference type="Proteomes" id="UP000070544">
    <property type="component" value="Unassembled WGS sequence"/>
</dbReference>
<dbReference type="GO" id="GO:0005737">
    <property type="term" value="C:cytoplasm"/>
    <property type="evidence" value="ECO:0007669"/>
    <property type="project" value="UniProtKB-SubCell"/>
</dbReference>
<dbReference type="GO" id="GO:0000976">
    <property type="term" value="F:transcription cis-regulatory region binding"/>
    <property type="evidence" value="ECO:0007669"/>
    <property type="project" value="TreeGrafter"/>
</dbReference>
<proteinExistence type="predicted"/>
<evidence type="ECO:0000256" key="7">
    <source>
        <dbReference type="SAM" id="MobiDB-lite"/>
    </source>
</evidence>